<dbReference type="Proteomes" id="UP000054018">
    <property type="component" value="Unassembled WGS sequence"/>
</dbReference>
<dbReference type="EMBL" id="KN833951">
    <property type="protein sequence ID" value="KIK14166.1"/>
    <property type="molecule type" value="Genomic_DNA"/>
</dbReference>
<sequence>MAVRSATKERCGKKSATVAVRRYRPHMESTTVAVKCYRPHMESATVAVKRYRPHMGRALPKERRGKRALPAPDPLGHGALSSHLLATRSFATHYTTLPTLAQLLNKLSRCCLSHLGGFLVVSLLAASQNSTHLHSHFFLLVTP</sequence>
<evidence type="ECO:0000313" key="2">
    <source>
        <dbReference type="Proteomes" id="UP000054018"/>
    </source>
</evidence>
<name>A0A0C9YBH9_9AGAM</name>
<evidence type="ECO:0000313" key="1">
    <source>
        <dbReference type="EMBL" id="KIK14166.1"/>
    </source>
</evidence>
<dbReference type="HOGENOM" id="CLU_1806965_0_0_1"/>
<accession>A0A0C9YBH9</accession>
<proteinExistence type="predicted"/>
<organism evidence="1 2">
    <name type="scientific">Pisolithus microcarpus 441</name>
    <dbReference type="NCBI Taxonomy" id="765257"/>
    <lineage>
        <taxon>Eukaryota</taxon>
        <taxon>Fungi</taxon>
        <taxon>Dikarya</taxon>
        <taxon>Basidiomycota</taxon>
        <taxon>Agaricomycotina</taxon>
        <taxon>Agaricomycetes</taxon>
        <taxon>Agaricomycetidae</taxon>
        <taxon>Boletales</taxon>
        <taxon>Sclerodermatineae</taxon>
        <taxon>Pisolithaceae</taxon>
        <taxon>Pisolithus</taxon>
    </lineage>
</organism>
<reference evidence="2" key="2">
    <citation type="submission" date="2015-01" db="EMBL/GenBank/DDBJ databases">
        <title>Evolutionary Origins and Diversification of the Mycorrhizal Mutualists.</title>
        <authorList>
            <consortium name="DOE Joint Genome Institute"/>
            <consortium name="Mycorrhizal Genomics Consortium"/>
            <person name="Kohler A."/>
            <person name="Kuo A."/>
            <person name="Nagy L.G."/>
            <person name="Floudas D."/>
            <person name="Copeland A."/>
            <person name="Barry K.W."/>
            <person name="Cichocki N."/>
            <person name="Veneault-Fourrey C."/>
            <person name="LaButti K."/>
            <person name="Lindquist E.A."/>
            <person name="Lipzen A."/>
            <person name="Lundell T."/>
            <person name="Morin E."/>
            <person name="Murat C."/>
            <person name="Riley R."/>
            <person name="Ohm R."/>
            <person name="Sun H."/>
            <person name="Tunlid A."/>
            <person name="Henrissat B."/>
            <person name="Grigoriev I.V."/>
            <person name="Hibbett D.S."/>
            <person name="Martin F."/>
        </authorList>
    </citation>
    <scope>NUCLEOTIDE SEQUENCE [LARGE SCALE GENOMIC DNA]</scope>
    <source>
        <strain evidence="2">441</strain>
    </source>
</reference>
<dbReference type="AlphaFoldDB" id="A0A0C9YBH9"/>
<keyword evidence="2" id="KW-1185">Reference proteome</keyword>
<reference evidence="1 2" key="1">
    <citation type="submission" date="2014-04" db="EMBL/GenBank/DDBJ databases">
        <authorList>
            <consortium name="DOE Joint Genome Institute"/>
            <person name="Kuo A."/>
            <person name="Kohler A."/>
            <person name="Costa M.D."/>
            <person name="Nagy L.G."/>
            <person name="Floudas D."/>
            <person name="Copeland A."/>
            <person name="Barry K.W."/>
            <person name="Cichocki N."/>
            <person name="Veneault-Fourrey C."/>
            <person name="LaButti K."/>
            <person name="Lindquist E.A."/>
            <person name="Lipzen A."/>
            <person name="Lundell T."/>
            <person name="Morin E."/>
            <person name="Murat C."/>
            <person name="Sun H."/>
            <person name="Tunlid A."/>
            <person name="Henrissat B."/>
            <person name="Grigoriev I.V."/>
            <person name="Hibbett D.S."/>
            <person name="Martin F."/>
            <person name="Nordberg H.P."/>
            <person name="Cantor M.N."/>
            <person name="Hua S.X."/>
        </authorList>
    </citation>
    <scope>NUCLEOTIDE SEQUENCE [LARGE SCALE GENOMIC DNA]</scope>
    <source>
        <strain evidence="1 2">441</strain>
    </source>
</reference>
<protein>
    <submittedName>
        <fullName evidence="1">Uncharacterized protein</fullName>
    </submittedName>
</protein>
<gene>
    <name evidence="1" type="ORF">PISMIDRAFT_17466</name>
</gene>